<reference evidence="2 3" key="1">
    <citation type="journal article" date="2023" name="Plants (Basel)">
        <title>Bridging the Gap: Combining Genomics and Transcriptomics Approaches to Understand Stylosanthes scabra, an Orphan Legume from the Brazilian Caatinga.</title>
        <authorList>
            <person name="Ferreira-Neto J.R.C."/>
            <person name="da Silva M.D."/>
            <person name="Binneck E."/>
            <person name="de Melo N.F."/>
            <person name="da Silva R.H."/>
            <person name="de Melo A.L.T.M."/>
            <person name="Pandolfi V."/>
            <person name="Bustamante F.O."/>
            <person name="Brasileiro-Vidal A.C."/>
            <person name="Benko-Iseppon A.M."/>
        </authorList>
    </citation>
    <scope>NUCLEOTIDE SEQUENCE [LARGE SCALE GENOMIC DNA]</scope>
    <source>
        <tissue evidence="2">Leaves</tissue>
    </source>
</reference>
<evidence type="ECO:0000313" key="3">
    <source>
        <dbReference type="Proteomes" id="UP001341840"/>
    </source>
</evidence>
<comment type="caution">
    <text evidence="2">The sequence shown here is derived from an EMBL/GenBank/DDBJ whole genome shotgun (WGS) entry which is preliminary data.</text>
</comment>
<proteinExistence type="predicted"/>
<accession>A0ABU6WI96</accession>
<keyword evidence="3" id="KW-1185">Reference proteome</keyword>
<sequence>MRSGVIFYEYEKREKFEDYDMKADAELGTFKIKRYDFDDEAFCEVDPDRPYEIPIEALKADKNLSSSKDEKSSIGGSCLSRRPMPHHSPREMPIAQRERSTSSVKDTSSFSYGMANSSLRKPRSWELILPSKGWMCDGDDEKETGGMKPSVKKDESSEEDQEEEDGSENEEDS</sequence>
<feature type="compositionally biased region" description="Basic and acidic residues" evidence="1">
    <location>
        <begin position="62"/>
        <end position="72"/>
    </location>
</feature>
<dbReference type="Proteomes" id="UP001341840">
    <property type="component" value="Unassembled WGS sequence"/>
</dbReference>
<organism evidence="2 3">
    <name type="scientific">Stylosanthes scabra</name>
    <dbReference type="NCBI Taxonomy" id="79078"/>
    <lineage>
        <taxon>Eukaryota</taxon>
        <taxon>Viridiplantae</taxon>
        <taxon>Streptophyta</taxon>
        <taxon>Embryophyta</taxon>
        <taxon>Tracheophyta</taxon>
        <taxon>Spermatophyta</taxon>
        <taxon>Magnoliopsida</taxon>
        <taxon>eudicotyledons</taxon>
        <taxon>Gunneridae</taxon>
        <taxon>Pentapetalae</taxon>
        <taxon>rosids</taxon>
        <taxon>fabids</taxon>
        <taxon>Fabales</taxon>
        <taxon>Fabaceae</taxon>
        <taxon>Papilionoideae</taxon>
        <taxon>50 kb inversion clade</taxon>
        <taxon>dalbergioids sensu lato</taxon>
        <taxon>Dalbergieae</taxon>
        <taxon>Pterocarpus clade</taxon>
        <taxon>Stylosanthes</taxon>
    </lineage>
</organism>
<evidence type="ECO:0000256" key="1">
    <source>
        <dbReference type="SAM" id="MobiDB-lite"/>
    </source>
</evidence>
<name>A0ABU6WI96_9FABA</name>
<feature type="compositionally biased region" description="Acidic residues" evidence="1">
    <location>
        <begin position="156"/>
        <end position="173"/>
    </location>
</feature>
<evidence type="ECO:0000313" key="2">
    <source>
        <dbReference type="EMBL" id="MED6183783.1"/>
    </source>
</evidence>
<feature type="region of interest" description="Disordered" evidence="1">
    <location>
        <begin position="62"/>
        <end position="173"/>
    </location>
</feature>
<dbReference type="EMBL" id="JASCZI010181466">
    <property type="protein sequence ID" value="MED6183783.1"/>
    <property type="molecule type" value="Genomic_DNA"/>
</dbReference>
<protein>
    <submittedName>
        <fullName evidence="2">Uncharacterized protein</fullName>
    </submittedName>
</protein>
<gene>
    <name evidence="2" type="ORF">PIB30_040910</name>
</gene>
<feature type="compositionally biased region" description="Low complexity" evidence="1">
    <location>
        <begin position="101"/>
        <end position="111"/>
    </location>
</feature>